<reference evidence="7" key="1">
    <citation type="submission" date="2017-09" db="EMBL/GenBank/DDBJ databases">
        <title>Contemporary evolution of a Lepidopteran species, Heliothis virescens, in response to modern agricultural practices.</title>
        <authorList>
            <person name="Fritz M.L."/>
            <person name="Deyonke A.M."/>
            <person name="Papanicolaou A."/>
            <person name="Micinski S."/>
            <person name="Westbrook J."/>
            <person name="Gould F."/>
        </authorList>
    </citation>
    <scope>NUCLEOTIDE SEQUENCE [LARGE SCALE GENOMIC DNA]</scope>
    <source>
        <strain evidence="7">HvINT-</strain>
        <tissue evidence="7">Whole body</tissue>
    </source>
</reference>
<feature type="domain" description="MYND-type" evidence="6">
    <location>
        <begin position="147"/>
        <end position="183"/>
    </location>
</feature>
<dbReference type="SUPFAM" id="SSF144232">
    <property type="entry name" value="HIT/MYND zinc finger-like"/>
    <property type="match status" value="1"/>
</dbReference>
<evidence type="ECO:0000256" key="5">
    <source>
        <dbReference type="SAM" id="MobiDB-lite"/>
    </source>
</evidence>
<dbReference type="InterPro" id="IPR002893">
    <property type="entry name" value="Znf_MYND"/>
</dbReference>
<keyword evidence="2 4" id="KW-0863">Zinc-finger</keyword>
<keyword evidence="3" id="KW-0862">Zinc</keyword>
<evidence type="ECO:0000313" key="7">
    <source>
        <dbReference type="EMBL" id="PCG75499.1"/>
    </source>
</evidence>
<evidence type="ECO:0000256" key="3">
    <source>
        <dbReference type="ARBA" id="ARBA00022833"/>
    </source>
</evidence>
<evidence type="ECO:0000256" key="2">
    <source>
        <dbReference type="ARBA" id="ARBA00022771"/>
    </source>
</evidence>
<organism evidence="7">
    <name type="scientific">Heliothis virescens</name>
    <name type="common">Tobacco budworm moth</name>
    <dbReference type="NCBI Taxonomy" id="7102"/>
    <lineage>
        <taxon>Eukaryota</taxon>
        <taxon>Metazoa</taxon>
        <taxon>Ecdysozoa</taxon>
        <taxon>Arthropoda</taxon>
        <taxon>Hexapoda</taxon>
        <taxon>Insecta</taxon>
        <taxon>Pterygota</taxon>
        <taxon>Neoptera</taxon>
        <taxon>Endopterygota</taxon>
        <taxon>Lepidoptera</taxon>
        <taxon>Glossata</taxon>
        <taxon>Ditrysia</taxon>
        <taxon>Noctuoidea</taxon>
        <taxon>Noctuidae</taxon>
        <taxon>Heliothinae</taxon>
        <taxon>Heliothis</taxon>
    </lineage>
</organism>
<comment type="caution">
    <text evidence="7">The sequence shown here is derived from an EMBL/GenBank/DDBJ whole genome shotgun (WGS) entry which is preliminary data.</text>
</comment>
<dbReference type="EMBL" id="NWSH01000586">
    <property type="protein sequence ID" value="PCG75499.1"/>
    <property type="molecule type" value="Genomic_DNA"/>
</dbReference>
<feature type="compositionally biased region" description="Basic and acidic residues" evidence="5">
    <location>
        <begin position="14"/>
        <end position="25"/>
    </location>
</feature>
<dbReference type="PROSITE" id="PS01360">
    <property type="entry name" value="ZF_MYND_1"/>
    <property type="match status" value="1"/>
</dbReference>
<evidence type="ECO:0000256" key="4">
    <source>
        <dbReference type="PROSITE-ProRule" id="PRU00134"/>
    </source>
</evidence>
<proteinExistence type="predicted"/>
<accession>A0A2A4JUM0</accession>
<evidence type="ECO:0000256" key="1">
    <source>
        <dbReference type="ARBA" id="ARBA00022723"/>
    </source>
</evidence>
<sequence length="201" mass="22793">MSGDPRKRNCPLSDNRRSNRSESRRPTRPTRPIPNVNVPNNARQPPVLRAPIPVRPPLPPRGQIPQPPRPPRPPRATTPMIDYRVLLNIFQGLSVLDNTVHKIENDTRESYSLLSTHVTVDRRGRYRRLEPAAIALYVEPADELGRCCNCNREASTVCGKCRAAYYCSSFCLYHDWGSHEPHCNLECLTAVHATAQQRLLT</sequence>
<feature type="compositionally biased region" description="Pro residues" evidence="5">
    <location>
        <begin position="53"/>
        <end position="76"/>
    </location>
</feature>
<name>A0A2A4JUM0_HELVI</name>
<evidence type="ECO:0000259" key="6">
    <source>
        <dbReference type="PROSITE" id="PS50865"/>
    </source>
</evidence>
<dbReference type="AlphaFoldDB" id="A0A2A4JUM0"/>
<protein>
    <recommendedName>
        <fullName evidence="6">MYND-type domain-containing protein</fullName>
    </recommendedName>
</protein>
<gene>
    <name evidence="7" type="ORF">B5V51_11573</name>
</gene>
<dbReference type="GO" id="GO:0008270">
    <property type="term" value="F:zinc ion binding"/>
    <property type="evidence" value="ECO:0007669"/>
    <property type="project" value="UniProtKB-KW"/>
</dbReference>
<feature type="region of interest" description="Disordered" evidence="5">
    <location>
        <begin position="1"/>
        <end position="78"/>
    </location>
</feature>
<keyword evidence="1" id="KW-0479">Metal-binding</keyword>
<dbReference type="Pfam" id="PF01753">
    <property type="entry name" value="zf-MYND"/>
    <property type="match status" value="1"/>
</dbReference>
<dbReference type="Gene3D" id="6.10.140.2220">
    <property type="match status" value="1"/>
</dbReference>
<dbReference type="PROSITE" id="PS50865">
    <property type="entry name" value="ZF_MYND_2"/>
    <property type="match status" value="1"/>
</dbReference>